<feature type="compositionally biased region" description="Basic and acidic residues" evidence="1">
    <location>
        <begin position="124"/>
        <end position="138"/>
    </location>
</feature>
<feature type="compositionally biased region" description="Basic and acidic residues" evidence="1">
    <location>
        <begin position="190"/>
        <end position="209"/>
    </location>
</feature>
<gene>
    <name evidence="3" type="ORF">CJ030_MR2G023343</name>
</gene>
<dbReference type="Pfam" id="PF26130">
    <property type="entry name" value="PB1-like"/>
    <property type="match status" value="1"/>
</dbReference>
<feature type="region of interest" description="Disordered" evidence="1">
    <location>
        <begin position="168"/>
        <end position="209"/>
    </location>
</feature>
<evidence type="ECO:0000259" key="2">
    <source>
        <dbReference type="Pfam" id="PF26130"/>
    </source>
</evidence>
<feature type="compositionally biased region" description="Acidic residues" evidence="1">
    <location>
        <begin position="109"/>
        <end position="123"/>
    </location>
</feature>
<protein>
    <recommendedName>
        <fullName evidence="2">PB1-like domain-containing protein</fullName>
    </recommendedName>
</protein>
<feature type="region of interest" description="Disordered" evidence="1">
    <location>
        <begin position="109"/>
        <end position="138"/>
    </location>
</feature>
<dbReference type="AlphaFoldDB" id="A0A6A1WM49"/>
<keyword evidence="4" id="KW-1185">Reference proteome</keyword>
<sequence length="251" mass="28724">MVHVYIHHQGAISYAERRYIGGEIEHCGNEDPDYLSAIVIKNYARKHLGYLNVSRLAWRFYDGGAGEVSYVEIDEDCRYLIDMVRKMNPKELHIYIEHSIDDLVFVTEDENDDGGVDENDDGRDDGGADKNDDGGVDKKMMEGMMEGLICPTLVEKMMKMLERMGRSLSSLADGENRPSGGEDSEDLPSMDEKGEEGVNNQRDRRREFHEEDLDAGKRLRLVKGMKFRDLMLFRRALSTFSIQNGFRTCLH</sequence>
<accession>A0A6A1WM49</accession>
<proteinExistence type="predicted"/>
<organism evidence="3 4">
    <name type="scientific">Morella rubra</name>
    <name type="common">Chinese bayberry</name>
    <dbReference type="NCBI Taxonomy" id="262757"/>
    <lineage>
        <taxon>Eukaryota</taxon>
        <taxon>Viridiplantae</taxon>
        <taxon>Streptophyta</taxon>
        <taxon>Embryophyta</taxon>
        <taxon>Tracheophyta</taxon>
        <taxon>Spermatophyta</taxon>
        <taxon>Magnoliopsida</taxon>
        <taxon>eudicotyledons</taxon>
        <taxon>Gunneridae</taxon>
        <taxon>Pentapetalae</taxon>
        <taxon>rosids</taxon>
        <taxon>fabids</taxon>
        <taxon>Fagales</taxon>
        <taxon>Myricaceae</taxon>
        <taxon>Morella</taxon>
    </lineage>
</organism>
<name>A0A6A1WM49_9ROSI</name>
<evidence type="ECO:0000256" key="1">
    <source>
        <dbReference type="SAM" id="MobiDB-lite"/>
    </source>
</evidence>
<feature type="domain" description="PB1-like" evidence="2">
    <location>
        <begin position="3"/>
        <end position="98"/>
    </location>
</feature>
<reference evidence="3 4" key="1">
    <citation type="journal article" date="2019" name="Plant Biotechnol. J.">
        <title>The red bayberry genome and genetic basis of sex determination.</title>
        <authorList>
            <person name="Jia H.M."/>
            <person name="Jia H.J."/>
            <person name="Cai Q.L."/>
            <person name="Wang Y."/>
            <person name="Zhao H.B."/>
            <person name="Yang W.F."/>
            <person name="Wang G.Y."/>
            <person name="Li Y.H."/>
            <person name="Zhan D.L."/>
            <person name="Shen Y.T."/>
            <person name="Niu Q.F."/>
            <person name="Chang L."/>
            <person name="Qiu J."/>
            <person name="Zhao L."/>
            <person name="Xie H.B."/>
            <person name="Fu W.Y."/>
            <person name="Jin J."/>
            <person name="Li X.W."/>
            <person name="Jiao Y."/>
            <person name="Zhou C.C."/>
            <person name="Tu T."/>
            <person name="Chai C.Y."/>
            <person name="Gao J.L."/>
            <person name="Fan L.J."/>
            <person name="van de Weg E."/>
            <person name="Wang J.Y."/>
            <person name="Gao Z.S."/>
        </authorList>
    </citation>
    <scope>NUCLEOTIDE SEQUENCE [LARGE SCALE GENOMIC DNA]</scope>
    <source>
        <tissue evidence="3">Leaves</tissue>
    </source>
</reference>
<evidence type="ECO:0000313" key="3">
    <source>
        <dbReference type="EMBL" id="KAB1223900.1"/>
    </source>
</evidence>
<dbReference type="EMBL" id="RXIC02000020">
    <property type="protein sequence ID" value="KAB1223900.1"/>
    <property type="molecule type" value="Genomic_DNA"/>
</dbReference>
<dbReference type="Proteomes" id="UP000516437">
    <property type="component" value="Chromosome 2"/>
</dbReference>
<evidence type="ECO:0000313" key="4">
    <source>
        <dbReference type="Proteomes" id="UP000516437"/>
    </source>
</evidence>
<dbReference type="OrthoDB" id="1752300at2759"/>
<dbReference type="InterPro" id="IPR058594">
    <property type="entry name" value="PB1-like_dom_pln"/>
</dbReference>
<comment type="caution">
    <text evidence="3">The sequence shown here is derived from an EMBL/GenBank/DDBJ whole genome shotgun (WGS) entry which is preliminary data.</text>
</comment>